<proteinExistence type="predicted"/>
<dbReference type="InterPro" id="IPR009241">
    <property type="entry name" value="HigB-like"/>
</dbReference>
<protein>
    <recommendedName>
        <fullName evidence="3">Phage-related protein</fullName>
    </recommendedName>
</protein>
<dbReference type="AlphaFoldDB" id="A0A4Y4CSE9"/>
<gene>
    <name evidence="1" type="ORF">ZRA01_08120</name>
</gene>
<dbReference type="Proteomes" id="UP000318422">
    <property type="component" value="Unassembled WGS sequence"/>
</dbReference>
<sequence>MYQCWYISDMNTPILDVRFFASDGGNEPVREWLKSLQGSERRTIGEDIKTVQFGWPLGMPLVRKLAKDLWEVRVHLVDRIARVLFTVVGHTMVLLHGFIKKSQATPPEELDVAKRRLQQLRSAS</sequence>
<accession>A0A4Y4CSE9</accession>
<evidence type="ECO:0008006" key="3">
    <source>
        <dbReference type="Google" id="ProtNLM"/>
    </source>
</evidence>
<organism evidence="1 2">
    <name type="scientific">Zoogloea ramigera</name>
    <dbReference type="NCBI Taxonomy" id="350"/>
    <lineage>
        <taxon>Bacteria</taxon>
        <taxon>Pseudomonadati</taxon>
        <taxon>Pseudomonadota</taxon>
        <taxon>Betaproteobacteria</taxon>
        <taxon>Rhodocyclales</taxon>
        <taxon>Zoogloeaceae</taxon>
        <taxon>Zoogloea</taxon>
    </lineage>
</organism>
<reference evidence="1 2" key="1">
    <citation type="submission" date="2019-06" db="EMBL/GenBank/DDBJ databases">
        <title>Whole genome shotgun sequence of Zoogloea ramigera NBRC 15342.</title>
        <authorList>
            <person name="Hosoyama A."/>
            <person name="Uohara A."/>
            <person name="Ohji S."/>
            <person name="Ichikawa N."/>
        </authorList>
    </citation>
    <scope>NUCLEOTIDE SEQUENCE [LARGE SCALE GENOMIC DNA]</scope>
    <source>
        <strain evidence="1 2">NBRC 15342</strain>
    </source>
</reference>
<evidence type="ECO:0000313" key="2">
    <source>
        <dbReference type="Proteomes" id="UP000318422"/>
    </source>
</evidence>
<evidence type="ECO:0000313" key="1">
    <source>
        <dbReference type="EMBL" id="GEC94739.1"/>
    </source>
</evidence>
<dbReference type="EMBL" id="BJNV01000010">
    <property type="protein sequence ID" value="GEC94739.1"/>
    <property type="molecule type" value="Genomic_DNA"/>
</dbReference>
<keyword evidence="2" id="KW-1185">Reference proteome</keyword>
<comment type="caution">
    <text evidence="1">The sequence shown here is derived from an EMBL/GenBank/DDBJ whole genome shotgun (WGS) entry which is preliminary data.</text>
</comment>
<dbReference type="Pfam" id="PF05973">
    <property type="entry name" value="Gp49"/>
    <property type="match status" value="1"/>
</dbReference>
<name>A0A4Y4CSE9_ZOORA</name>